<reference evidence="1 2" key="1">
    <citation type="submission" date="2018-06" db="EMBL/GenBank/DDBJ databases">
        <authorList>
            <consortium name="Pathogen Informatics"/>
            <person name="Doyle S."/>
        </authorList>
    </citation>
    <scope>NUCLEOTIDE SEQUENCE [LARGE SCALE GENOMIC DNA]</scope>
    <source>
        <strain evidence="1 2">NCTC13337</strain>
    </source>
</reference>
<organism evidence="1 2">
    <name type="scientific">Suttonella ornithocola</name>
    <dbReference type="NCBI Taxonomy" id="279832"/>
    <lineage>
        <taxon>Bacteria</taxon>
        <taxon>Pseudomonadati</taxon>
        <taxon>Pseudomonadota</taxon>
        <taxon>Gammaproteobacteria</taxon>
        <taxon>Cardiobacteriales</taxon>
        <taxon>Cardiobacteriaceae</taxon>
        <taxon>Suttonella</taxon>
    </lineage>
</organism>
<dbReference type="Proteomes" id="UP000254601">
    <property type="component" value="Unassembled WGS sequence"/>
</dbReference>
<evidence type="ECO:0000313" key="1">
    <source>
        <dbReference type="EMBL" id="SUO95767.1"/>
    </source>
</evidence>
<proteinExistence type="predicted"/>
<dbReference type="AlphaFoldDB" id="A0A380MWI7"/>
<protein>
    <submittedName>
        <fullName evidence="1">Uncharacterized protein</fullName>
    </submittedName>
</protein>
<accession>A0A380MWI7</accession>
<sequence length="149" mass="17676">MKMKKLWLLWLSIAILFLSLNIYFSKQKYPVLPLPQQIESVDVIRADATLHFIYQNNEWKIKQQIAPRFGQWLEQLKIACPIAYPLAEVNYSESASITLRFNGKDDWIFADHNPYNQTHLLIHQQTAYLCNEQLKPRLALPVQYWIEEN</sequence>
<name>A0A380MWI7_9GAMM</name>
<evidence type="ECO:0000313" key="2">
    <source>
        <dbReference type="Proteomes" id="UP000254601"/>
    </source>
</evidence>
<dbReference type="EMBL" id="UHIC01000001">
    <property type="protein sequence ID" value="SUO95767.1"/>
    <property type="molecule type" value="Genomic_DNA"/>
</dbReference>
<gene>
    <name evidence="1" type="ORF">NCTC13337_01574</name>
</gene>
<keyword evidence="2" id="KW-1185">Reference proteome</keyword>